<feature type="compositionally biased region" description="Polar residues" evidence="1">
    <location>
        <begin position="442"/>
        <end position="455"/>
    </location>
</feature>
<name>A0A9P3H2T6_9FUNG</name>
<dbReference type="OrthoDB" id="2384193at2759"/>
<gene>
    <name evidence="3" type="ORF">EMPS_01358</name>
</gene>
<feature type="transmembrane region" description="Helical" evidence="2">
    <location>
        <begin position="267"/>
        <end position="286"/>
    </location>
</feature>
<reference evidence="3" key="2">
    <citation type="journal article" date="2022" name="Microbiol. Resour. Announc.">
        <title>Whole-Genome Sequence of Entomortierella parvispora E1425, a Mucoromycotan Fungus Associated with Burkholderiaceae-Related Endosymbiotic Bacteria.</title>
        <authorList>
            <person name="Herlambang A."/>
            <person name="Guo Y."/>
            <person name="Takashima Y."/>
            <person name="Narisawa K."/>
            <person name="Ohta H."/>
            <person name="Nishizawa T."/>
        </authorList>
    </citation>
    <scope>NUCLEOTIDE SEQUENCE</scope>
    <source>
        <strain evidence="3">E1425</strain>
    </source>
</reference>
<evidence type="ECO:0000313" key="3">
    <source>
        <dbReference type="EMBL" id="GJJ69012.1"/>
    </source>
</evidence>
<feature type="compositionally biased region" description="Low complexity" evidence="1">
    <location>
        <begin position="498"/>
        <end position="515"/>
    </location>
</feature>
<dbReference type="AlphaFoldDB" id="A0A9P3H2T6"/>
<keyword evidence="2" id="KW-0812">Transmembrane</keyword>
<accession>A0A9P3H2T6</accession>
<comment type="caution">
    <text evidence="3">The sequence shown here is derived from an EMBL/GenBank/DDBJ whole genome shotgun (WGS) entry which is preliminary data.</text>
</comment>
<sequence>MTHLSDMSYLQRAVSMSWFYGWFVIYVYRWDRFEALRPRRLIRLELRSMVTLLTLIALCLQLAYDIGSARLKYLEGFWVNPQTDVIQSKPAQDWDRSDQIHVEPLYYTLACSMAFQNSVFFLLQAFWSYISKSVTKSTFMSSFEFKVNIVASCVVVVLFPTIQYLFRYDFVYREVVPQFIFSLLMFITGVLGIRTHFRLKVLTSTARDIMNETTINVVRKLEYFKDMNAILTFSFFGGSLALGILSADGLSPSPIIATNKFASDLLITNLNFFEFIIWVTLTLIFYPRKTGVCSAFGSSNNQSMPKSQSAKERQYPRFNEVQPKVEHPSVQHTRGASFHIVDGDKQEITEEAMVTSPPPSRPRSQQRAAMAIAIPPKVSTSIESPRSAEPISPVVIDSASISQGGKSGLETRTIYYLDSLVEAQQQQQPLEWSEAQAAYPTSHHQSLPNRSFSQPSLASGSGAVGSGDNHVRFSNMVGQLPNRSGSNNSDASSRHPNRSGSSSSQRPLLSESRSQAATPTEYVPSTKYVGGGQVIHRVTSLPAVPYRKQGHMPVIQQHQAYPMSQFHTSVFTTQRRQLPHHQEEEYPSPSLDDHLDGEVIRIAYGGSVGEGDYYDGAGHIPNRSTSRHF</sequence>
<feature type="transmembrane region" description="Helical" evidence="2">
    <location>
        <begin position="12"/>
        <end position="28"/>
    </location>
</feature>
<feature type="region of interest" description="Disordered" evidence="1">
    <location>
        <begin position="435"/>
        <end position="527"/>
    </location>
</feature>
<feature type="transmembrane region" description="Helical" evidence="2">
    <location>
        <begin position="105"/>
        <end position="127"/>
    </location>
</feature>
<organism evidence="3 4">
    <name type="scientific">Entomortierella parvispora</name>
    <dbReference type="NCBI Taxonomy" id="205924"/>
    <lineage>
        <taxon>Eukaryota</taxon>
        <taxon>Fungi</taxon>
        <taxon>Fungi incertae sedis</taxon>
        <taxon>Mucoromycota</taxon>
        <taxon>Mortierellomycotina</taxon>
        <taxon>Mortierellomycetes</taxon>
        <taxon>Mortierellales</taxon>
        <taxon>Mortierellaceae</taxon>
        <taxon>Entomortierella</taxon>
    </lineage>
</organism>
<feature type="transmembrane region" description="Helical" evidence="2">
    <location>
        <begin position="49"/>
        <end position="67"/>
    </location>
</feature>
<reference evidence="3" key="1">
    <citation type="submission" date="2021-11" db="EMBL/GenBank/DDBJ databases">
        <authorList>
            <person name="Herlambang A."/>
            <person name="Guo Y."/>
            <person name="Takashima Y."/>
            <person name="Nishizawa T."/>
        </authorList>
    </citation>
    <scope>NUCLEOTIDE SEQUENCE</scope>
    <source>
        <strain evidence="3">E1425</strain>
    </source>
</reference>
<feature type="compositionally biased region" description="Polar residues" evidence="1">
    <location>
        <begin position="481"/>
        <end position="491"/>
    </location>
</feature>
<keyword evidence="2" id="KW-0472">Membrane</keyword>
<keyword evidence="4" id="KW-1185">Reference proteome</keyword>
<dbReference type="EMBL" id="BQFW01000002">
    <property type="protein sequence ID" value="GJJ69012.1"/>
    <property type="molecule type" value="Genomic_DNA"/>
</dbReference>
<proteinExistence type="predicted"/>
<evidence type="ECO:0000256" key="1">
    <source>
        <dbReference type="SAM" id="MobiDB-lite"/>
    </source>
</evidence>
<evidence type="ECO:0000313" key="4">
    <source>
        <dbReference type="Proteomes" id="UP000827284"/>
    </source>
</evidence>
<dbReference type="Proteomes" id="UP000827284">
    <property type="component" value="Unassembled WGS sequence"/>
</dbReference>
<feature type="transmembrane region" description="Helical" evidence="2">
    <location>
        <begin position="178"/>
        <end position="197"/>
    </location>
</feature>
<protein>
    <submittedName>
        <fullName evidence="3">Uncharacterized protein</fullName>
    </submittedName>
</protein>
<feature type="transmembrane region" description="Helical" evidence="2">
    <location>
        <begin position="147"/>
        <end position="166"/>
    </location>
</feature>
<keyword evidence="2" id="KW-1133">Transmembrane helix</keyword>
<feature type="transmembrane region" description="Helical" evidence="2">
    <location>
        <begin position="229"/>
        <end position="247"/>
    </location>
</feature>
<evidence type="ECO:0000256" key="2">
    <source>
        <dbReference type="SAM" id="Phobius"/>
    </source>
</evidence>